<dbReference type="Pfam" id="PF00313">
    <property type="entry name" value="CSD"/>
    <property type="match status" value="1"/>
</dbReference>
<dbReference type="SUPFAM" id="SSF50249">
    <property type="entry name" value="Nucleic acid-binding proteins"/>
    <property type="match status" value="1"/>
</dbReference>
<evidence type="ECO:0000313" key="2">
    <source>
        <dbReference type="EMBL" id="MBO0510730.1"/>
    </source>
</evidence>
<keyword evidence="3" id="KW-1185">Reference proteome</keyword>
<sequence>MTQSCIGFVQFWDRSRGFGFITPLGSNQPVYVQRDDIEGECQNLSDDQQVSFVLELGPGRFEAKHVRP</sequence>
<accession>A0A939F1Z2</accession>
<dbReference type="PROSITE" id="PS51857">
    <property type="entry name" value="CSD_2"/>
    <property type="match status" value="1"/>
</dbReference>
<dbReference type="InterPro" id="IPR002059">
    <property type="entry name" value="CSP_DNA-bd"/>
</dbReference>
<feature type="domain" description="CSD" evidence="1">
    <location>
        <begin position="4"/>
        <end position="68"/>
    </location>
</feature>
<reference evidence="2" key="1">
    <citation type="submission" date="2021-03" db="EMBL/GenBank/DDBJ databases">
        <title>Streptomyces poriferae sp. nov., a novel marine sponge-derived Actinobacteria species with anti-MRSA activity.</title>
        <authorList>
            <person name="Sandoval-Powers M."/>
            <person name="Kralova S."/>
            <person name="Nguyen G.-S."/>
            <person name="Fawwal D."/>
            <person name="Degnes K."/>
            <person name="Klinkenberg G."/>
            <person name="Sletta H."/>
            <person name="Wentzel A."/>
            <person name="Liles M.R."/>
        </authorList>
    </citation>
    <scope>NUCLEOTIDE SEQUENCE</scope>
    <source>
        <strain evidence="2">DSM 41794</strain>
    </source>
</reference>
<dbReference type="InterPro" id="IPR012156">
    <property type="entry name" value="Cold_shock_CspA"/>
</dbReference>
<gene>
    <name evidence="2" type="ORF">J0695_02725</name>
</gene>
<evidence type="ECO:0000313" key="3">
    <source>
        <dbReference type="Proteomes" id="UP000664167"/>
    </source>
</evidence>
<proteinExistence type="predicted"/>
<evidence type="ECO:0000259" key="1">
    <source>
        <dbReference type="PROSITE" id="PS51857"/>
    </source>
</evidence>
<dbReference type="RefSeq" id="WP_206959842.1">
    <property type="nucleotide sequence ID" value="NZ_JBHSJN010000005.1"/>
</dbReference>
<dbReference type="AlphaFoldDB" id="A0A939F1Z2"/>
<dbReference type="GO" id="GO:0003676">
    <property type="term" value="F:nucleic acid binding"/>
    <property type="evidence" value="ECO:0007669"/>
    <property type="project" value="InterPro"/>
</dbReference>
<dbReference type="InterPro" id="IPR012340">
    <property type="entry name" value="NA-bd_OB-fold"/>
</dbReference>
<comment type="caution">
    <text evidence="2">The sequence shown here is derived from an EMBL/GenBank/DDBJ whole genome shotgun (WGS) entry which is preliminary data.</text>
</comment>
<organism evidence="2 3">
    <name type="scientific">Streptomyces beijiangensis</name>
    <dbReference type="NCBI Taxonomy" id="163361"/>
    <lineage>
        <taxon>Bacteria</taxon>
        <taxon>Bacillati</taxon>
        <taxon>Actinomycetota</taxon>
        <taxon>Actinomycetes</taxon>
        <taxon>Kitasatosporales</taxon>
        <taxon>Streptomycetaceae</taxon>
        <taxon>Streptomyces</taxon>
    </lineage>
</organism>
<dbReference type="PIRSF" id="PIRSF002599">
    <property type="entry name" value="Cold_shock_A"/>
    <property type="match status" value="1"/>
</dbReference>
<dbReference type="Proteomes" id="UP000664167">
    <property type="component" value="Unassembled WGS sequence"/>
</dbReference>
<dbReference type="EMBL" id="JAFLRJ010000020">
    <property type="protein sequence ID" value="MBO0510730.1"/>
    <property type="molecule type" value="Genomic_DNA"/>
</dbReference>
<dbReference type="Gene3D" id="2.40.50.140">
    <property type="entry name" value="Nucleic acid-binding proteins"/>
    <property type="match status" value="1"/>
</dbReference>
<protein>
    <submittedName>
        <fullName evidence="2">Cold shock domain-containing protein</fullName>
    </submittedName>
</protein>
<name>A0A939F1Z2_9ACTN</name>